<reference evidence="2" key="2">
    <citation type="submission" date="2023-05" db="EMBL/GenBank/DDBJ databases">
        <authorList>
            <person name="Fouks B."/>
        </authorList>
    </citation>
    <scope>NUCLEOTIDE SEQUENCE</scope>
    <source>
        <strain evidence="2">Stay&amp;Tobe</strain>
        <tissue evidence="2">Testes</tissue>
    </source>
</reference>
<keyword evidence="1" id="KW-0472">Membrane</keyword>
<dbReference type="AlphaFoldDB" id="A0AAD7ZH56"/>
<reference evidence="2" key="1">
    <citation type="journal article" date="2023" name="IScience">
        <title>Live-bearing cockroach genome reveals convergent evolutionary mechanisms linked to viviparity in insects and beyond.</title>
        <authorList>
            <person name="Fouks B."/>
            <person name="Harrison M.C."/>
            <person name="Mikhailova A.A."/>
            <person name="Marchal E."/>
            <person name="English S."/>
            <person name="Carruthers M."/>
            <person name="Jennings E.C."/>
            <person name="Chiamaka E.L."/>
            <person name="Frigard R.A."/>
            <person name="Pippel M."/>
            <person name="Attardo G.M."/>
            <person name="Benoit J.B."/>
            <person name="Bornberg-Bauer E."/>
            <person name="Tobe S.S."/>
        </authorList>
    </citation>
    <scope>NUCLEOTIDE SEQUENCE</scope>
    <source>
        <strain evidence="2">Stay&amp;Tobe</strain>
    </source>
</reference>
<evidence type="ECO:0000313" key="3">
    <source>
        <dbReference type="Proteomes" id="UP001233999"/>
    </source>
</evidence>
<dbReference type="Proteomes" id="UP001233999">
    <property type="component" value="Unassembled WGS sequence"/>
</dbReference>
<dbReference type="EMBL" id="JASPKZ010008324">
    <property type="protein sequence ID" value="KAJ9580458.1"/>
    <property type="molecule type" value="Genomic_DNA"/>
</dbReference>
<evidence type="ECO:0000256" key="1">
    <source>
        <dbReference type="SAM" id="Phobius"/>
    </source>
</evidence>
<organism evidence="2 3">
    <name type="scientific">Diploptera punctata</name>
    <name type="common">Pacific beetle cockroach</name>
    <dbReference type="NCBI Taxonomy" id="6984"/>
    <lineage>
        <taxon>Eukaryota</taxon>
        <taxon>Metazoa</taxon>
        <taxon>Ecdysozoa</taxon>
        <taxon>Arthropoda</taxon>
        <taxon>Hexapoda</taxon>
        <taxon>Insecta</taxon>
        <taxon>Pterygota</taxon>
        <taxon>Neoptera</taxon>
        <taxon>Polyneoptera</taxon>
        <taxon>Dictyoptera</taxon>
        <taxon>Blattodea</taxon>
        <taxon>Blaberoidea</taxon>
        <taxon>Blaberidae</taxon>
        <taxon>Diplopterinae</taxon>
        <taxon>Diploptera</taxon>
    </lineage>
</organism>
<feature type="non-terminal residue" evidence="2">
    <location>
        <position position="203"/>
    </location>
</feature>
<feature type="transmembrane region" description="Helical" evidence="1">
    <location>
        <begin position="96"/>
        <end position="120"/>
    </location>
</feature>
<keyword evidence="3" id="KW-1185">Reference proteome</keyword>
<protein>
    <submittedName>
        <fullName evidence="2">Uncharacterized protein</fullName>
    </submittedName>
</protein>
<feature type="transmembrane region" description="Helical" evidence="1">
    <location>
        <begin position="140"/>
        <end position="158"/>
    </location>
</feature>
<keyword evidence="1" id="KW-1133">Transmembrane helix</keyword>
<feature type="non-terminal residue" evidence="2">
    <location>
        <position position="1"/>
    </location>
</feature>
<accession>A0AAD7ZH56</accession>
<gene>
    <name evidence="2" type="ORF">L9F63_024364</name>
</gene>
<name>A0AAD7ZH56_DIPPU</name>
<proteinExistence type="predicted"/>
<keyword evidence="1" id="KW-0812">Transmembrane</keyword>
<feature type="transmembrane region" description="Helical" evidence="1">
    <location>
        <begin position="54"/>
        <end position="75"/>
    </location>
</feature>
<evidence type="ECO:0000313" key="2">
    <source>
        <dbReference type="EMBL" id="KAJ9580458.1"/>
    </source>
</evidence>
<sequence length="203" mass="23775">SIFSEYLTNAYAQLITRTTSRIVKMVCSITFYRSKNTKFLLKSFVIDRTDIRRIVTVFFQIYDMCCITIFAEVALHKFNLQDPLMGTNTRLQYSHILFSTYSFAFLIAMRLVLLCISLNFGEGRILVFVNTLRLLRTLEYFISLLFLHQIYMYICISWNPWGIKLTDVIFLRIISSIQNVVNPLLVVYRFVNITCLSPSNHAE</sequence>
<comment type="caution">
    <text evidence="2">The sequence shown here is derived from an EMBL/GenBank/DDBJ whole genome shotgun (WGS) entry which is preliminary data.</text>
</comment>